<dbReference type="AlphaFoldDB" id="A0A5N5LZZ5"/>
<name>A0A5N5LZZ5_9ROSI</name>
<feature type="domain" description="1,3-beta-glucan synthase component FKS1-like" evidence="1">
    <location>
        <begin position="2"/>
        <end position="81"/>
    </location>
</feature>
<dbReference type="Proteomes" id="UP000326939">
    <property type="component" value="Chromosome 7"/>
</dbReference>
<evidence type="ECO:0000259" key="1">
    <source>
        <dbReference type="SMART" id="SM01205"/>
    </source>
</evidence>
<sequence>MHLLIWGKAANVQFMPECIYTLYFHHHCSVENEMPNYRGGDGTFLRKVRAPLYHALEKGACEMEPGNASESLLSILVFAIFLCWFSHYKLRILVKSIHDEEQAAPFSEQRSTQKSILKTRSLKCLEQLTRWRRTSHKSKVILSKVLTAKNATFSHGDNEEKGSRAPKLSSKRRLICGFPGPF</sequence>
<evidence type="ECO:0000313" key="3">
    <source>
        <dbReference type="Proteomes" id="UP000326939"/>
    </source>
</evidence>
<gene>
    <name evidence="2" type="ORF">DKX38_011674</name>
</gene>
<protein>
    <recommendedName>
        <fullName evidence="1">1,3-beta-glucan synthase component FKS1-like domain-containing protein</fullName>
    </recommendedName>
</protein>
<dbReference type="Pfam" id="PF14288">
    <property type="entry name" value="FKS1_dom1"/>
    <property type="match status" value="1"/>
</dbReference>
<dbReference type="InterPro" id="IPR026899">
    <property type="entry name" value="FKS1-like_dom1"/>
</dbReference>
<evidence type="ECO:0000313" key="2">
    <source>
        <dbReference type="EMBL" id="KAB5548268.1"/>
    </source>
</evidence>
<comment type="caution">
    <text evidence="2">The sequence shown here is derived from an EMBL/GenBank/DDBJ whole genome shotgun (WGS) entry which is preliminary data.</text>
</comment>
<reference evidence="3" key="1">
    <citation type="journal article" date="2019" name="Gigascience">
        <title>De novo genome assembly of the endangered Acer yangbiense, a plant species with extremely small populations endemic to Yunnan Province, China.</title>
        <authorList>
            <person name="Yang J."/>
            <person name="Wariss H.M."/>
            <person name="Tao L."/>
            <person name="Zhang R."/>
            <person name="Yun Q."/>
            <person name="Hollingsworth P."/>
            <person name="Dao Z."/>
            <person name="Luo G."/>
            <person name="Guo H."/>
            <person name="Ma Y."/>
            <person name="Sun W."/>
        </authorList>
    </citation>
    <scope>NUCLEOTIDE SEQUENCE [LARGE SCALE GENOMIC DNA]</scope>
    <source>
        <strain evidence="3">cv. br00</strain>
    </source>
</reference>
<dbReference type="SMART" id="SM01205">
    <property type="entry name" value="FKS1_dom1"/>
    <property type="match status" value="1"/>
</dbReference>
<accession>A0A5N5LZZ5</accession>
<dbReference type="EMBL" id="VDCV01000007">
    <property type="protein sequence ID" value="KAB5548268.1"/>
    <property type="molecule type" value="Genomic_DNA"/>
</dbReference>
<organism evidence="2 3">
    <name type="scientific">Salix brachista</name>
    <dbReference type="NCBI Taxonomy" id="2182728"/>
    <lineage>
        <taxon>Eukaryota</taxon>
        <taxon>Viridiplantae</taxon>
        <taxon>Streptophyta</taxon>
        <taxon>Embryophyta</taxon>
        <taxon>Tracheophyta</taxon>
        <taxon>Spermatophyta</taxon>
        <taxon>Magnoliopsida</taxon>
        <taxon>eudicotyledons</taxon>
        <taxon>Gunneridae</taxon>
        <taxon>Pentapetalae</taxon>
        <taxon>rosids</taxon>
        <taxon>fabids</taxon>
        <taxon>Malpighiales</taxon>
        <taxon>Salicaceae</taxon>
        <taxon>Saliceae</taxon>
        <taxon>Salix</taxon>
    </lineage>
</organism>
<proteinExistence type="predicted"/>
<keyword evidence="3" id="KW-1185">Reference proteome</keyword>